<dbReference type="Gene3D" id="3.30.40.10">
    <property type="entry name" value="Zinc/RING finger domain, C3HC4 (zinc finger)"/>
    <property type="match status" value="2"/>
</dbReference>
<dbReference type="InterPro" id="IPR001965">
    <property type="entry name" value="Znf_PHD"/>
</dbReference>
<gene>
    <name evidence="19" type="primary">CHR4-1</name>
    <name evidence="19" type="ORF">SELMODRAFT_428350</name>
</gene>
<evidence type="ECO:0000256" key="12">
    <source>
        <dbReference type="SAM" id="MobiDB-lite"/>
    </source>
</evidence>
<evidence type="ECO:0000256" key="5">
    <source>
        <dbReference type="ARBA" id="ARBA00022741"/>
    </source>
</evidence>
<dbReference type="CDD" id="cd05162">
    <property type="entry name" value="PWWP"/>
    <property type="match status" value="1"/>
</dbReference>
<evidence type="ECO:0000256" key="9">
    <source>
        <dbReference type="ARBA" id="ARBA00022840"/>
    </source>
</evidence>
<dbReference type="InterPro" id="IPR000330">
    <property type="entry name" value="SNF2_N"/>
</dbReference>
<dbReference type="Pfam" id="PF06465">
    <property type="entry name" value="DUF1087"/>
    <property type="match status" value="1"/>
</dbReference>
<evidence type="ECO:0000259" key="13">
    <source>
        <dbReference type="PROSITE" id="PS50013"/>
    </source>
</evidence>
<dbReference type="InterPro" id="IPR014001">
    <property type="entry name" value="Helicase_ATP-bd"/>
</dbReference>
<feature type="compositionally biased region" description="Gly residues" evidence="12">
    <location>
        <begin position="1828"/>
        <end position="1839"/>
    </location>
</feature>
<dbReference type="Pfam" id="PF00385">
    <property type="entry name" value="Chromo"/>
    <property type="match status" value="1"/>
</dbReference>
<evidence type="ECO:0000256" key="3">
    <source>
        <dbReference type="ARBA" id="ARBA00022723"/>
    </source>
</evidence>
<evidence type="ECO:0000259" key="16">
    <source>
        <dbReference type="PROSITE" id="PS50812"/>
    </source>
</evidence>
<dbReference type="InParanoid" id="D8T2J9"/>
<evidence type="ECO:0000256" key="1">
    <source>
        <dbReference type="ARBA" id="ARBA00004123"/>
    </source>
</evidence>
<dbReference type="Pfam" id="PF00628">
    <property type="entry name" value="PHD"/>
    <property type="match status" value="2"/>
</dbReference>
<feature type="compositionally biased region" description="Basic residues" evidence="12">
    <location>
        <begin position="1906"/>
        <end position="1916"/>
    </location>
</feature>
<proteinExistence type="inferred from homology"/>
<evidence type="ECO:0000313" key="19">
    <source>
        <dbReference type="EMBL" id="EFJ09071.1"/>
    </source>
</evidence>
<feature type="region of interest" description="Disordered" evidence="12">
    <location>
        <begin position="1263"/>
        <end position="1300"/>
    </location>
</feature>
<feature type="region of interest" description="Disordered" evidence="12">
    <location>
        <begin position="1337"/>
        <end position="1361"/>
    </location>
</feature>
<comment type="similarity">
    <text evidence="2">Belongs to the SNF2/RAD54 helicase family. ISWI subfamily.</text>
</comment>
<dbReference type="Gene3D" id="1.10.10.60">
    <property type="entry name" value="Homeodomain-like"/>
    <property type="match status" value="1"/>
</dbReference>
<dbReference type="Gene3D" id="3.40.50.300">
    <property type="entry name" value="P-loop containing nucleotide triphosphate hydrolases"/>
    <property type="match status" value="1"/>
</dbReference>
<feature type="compositionally biased region" description="Low complexity" evidence="12">
    <location>
        <begin position="2078"/>
        <end position="2094"/>
    </location>
</feature>
<dbReference type="PROSITE" id="PS50812">
    <property type="entry name" value="PWWP"/>
    <property type="match status" value="1"/>
</dbReference>
<dbReference type="GO" id="GO:0042393">
    <property type="term" value="F:histone binding"/>
    <property type="evidence" value="ECO:0000318"/>
    <property type="project" value="GO_Central"/>
</dbReference>
<dbReference type="InterPro" id="IPR001005">
    <property type="entry name" value="SANT/Myb"/>
</dbReference>
<dbReference type="PROSITE" id="PS51194">
    <property type="entry name" value="HELICASE_CTER"/>
    <property type="match status" value="1"/>
</dbReference>
<feature type="region of interest" description="Disordered" evidence="12">
    <location>
        <begin position="1178"/>
        <end position="1209"/>
    </location>
</feature>
<dbReference type="InterPro" id="IPR013083">
    <property type="entry name" value="Znf_RING/FYVE/PHD"/>
</dbReference>
<feature type="compositionally biased region" description="Acidic residues" evidence="12">
    <location>
        <begin position="1345"/>
        <end position="1355"/>
    </location>
</feature>
<dbReference type="SUPFAM" id="SSF54160">
    <property type="entry name" value="Chromo domain-like"/>
    <property type="match status" value="2"/>
</dbReference>
<dbReference type="GO" id="GO:0005634">
    <property type="term" value="C:nucleus"/>
    <property type="evidence" value="ECO:0000318"/>
    <property type="project" value="GO_Central"/>
</dbReference>
<feature type="domain" description="Chromo" evidence="13">
    <location>
        <begin position="520"/>
        <end position="601"/>
    </location>
</feature>
<keyword evidence="20" id="KW-1185">Reference proteome</keyword>
<dbReference type="EMBL" id="GL377666">
    <property type="protein sequence ID" value="EFJ09071.1"/>
    <property type="molecule type" value="Genomic_DNA"/>
</dbReference>
<dbReference type="PROSITE" id="PS01359">
    <property type="entry name" value="ZF_PHD_1"/>
    <property type="match status" value="2"/>
</dbReference>
<dbReference type="InterPro" id="IPR000953">
    <property type="entry name" value="Chromo/chromo_shadow_dom"/>
</dbReference>
<dbReference type="SMART" id="SM00487">
    <property type="entry name" value="DEXDc"/>
    <property type="match status" value="1"/>
</dbReference>
<dbReference type="InterPro" id="IPR019787">
    <property type="entry name" value="Znf_PHD-finger"/>
</dbReference>
<evidence type="ECO:0000256" key="8">
    <source>
        <dbReference type="ARBA" id="ARBA00022833"/>
    </source>
</evidence>
<dbReference type="Gene3D" id="2.40.50.40">
    <property type="match status" value="2"/>
</dbReference>
<feature type="domain" description="PWWP" evidence="16">
    <location>
        <begin position="54"/>
        <end position="119"/>
    </location>
</feature>
<dbReference type="GO" id="GO:0000785">
    <property type="term" value="C:chromatin"/>
    <property type="evidence" value="ECO:0000318"/>
    <property type="project" value="GO_Central"/>
</dbReference>
<dbReference type="SUPFAM" id="SSF57903">
    <property type="entry name" value="FYVE/PHD zinc finger"/>
    <property type="match status" value="2"/>
</dbReference>
<feature type="domain" description="Myb-like" evidence="15">
    <location>
        <begin position="1646"/>
        <end position="1699"/>
    </location>
</feature>
<keyword evidence="10" id="KW-0539">Nucleus</keyword>
<dbReference type="CDD" id="cd15532">
    <property type="entry name" value="PHD2_CHD_II"/>
    <property type="match status" value="1"/>
</dbReference>
<organism evidence="20">
    <name type="scientific">Selaginella moellendorffii</name>
    <name type="common">Spikemoss</name>
    <dbReference type="NCBI Taxonomy" id="88036"/>
    <lineage>
        <taxon>Eukaryota</taxon>
        <taxon>Viridiplantae</taxon>
        <taxon>Streptophyta</taxon>
        <taxon>Embryophyta</taxon>
        <taxon>Tracheophyta</taxon>
        <taxon>Lycopodiopsida</taxon>
        <taxon>Selaginellales</taxon>
        <taxon>Selaginellaceae</taxon>
        <taxon>Selaginella</taxon>
    </lineage>
</organism>
<dbReference type="GO" id="GO:0140658">
    <property type="term" value="F:ATP-dependent chromatin remodeler activity"/>
    <property type="evidence" value="ECO:0000318"/>
    <property type="project" value="GO_Central"/>
</dbReference>
<dbReference type="GO" id="GO:0006338">
    <property type="term" value="P:chromatin remodeling"/>
    <property type="evidence" value="ECO:0000318"/>
    <property type="project" value="GO_Central"/>
</dbReference>
<feature type="compositionally biased region" description="Polar residues" evidence="12">
    <location>
        <begin position="1955"/>
        <end position="1964"/>
    </location>
</feature>
<feature type="domain" description="Helicase C-terminal" evidence="18">
    <location>
        <begin position="1009"/>
        <end position="1168"/>
    </location>
</feature>
<dbReference type="SMART" id="SM00298">
    <property type="entry name" value="CHROMO"/>
    <property type="match status" value="2"/>
</dbReference>
<dbReference type="PROSITE" id="PS50090">
    <property type="entry name" value="MYB_LIKE"/>
    <property type="match status" value="1"/>
</dbReference>
<dbReference type="PROSITE" id="PS50016">
    <property type="entry name" value="ZF_PHD_2"/>
    <property type="match status" value="2"/>
</dbReference>
<dbReference type="Proteomes" id="UP000001514">
    <property type="component" value="Unassembled WGS sequence"/>
</dbReference>
<dbReference type="Gramene" id="EFJ09071">
    <property type="protein sequence ID" value="EFJ09071"/>
    <property type="gene ID" value="SELMODRAFT_428350"/>
</dbReference>
<dbReference type="GO" id="GO:0003677">
    <property type="term" value="F:DNA binding"/>
    <property type="evidence" value="ECO:0000318"/>
    <property type="project" value="GO_Central"/>
</dbReference>
<feature type="compositionally biased region" description="Basic and acidic residues" evidence="12">
    <location>
        <begin position="2106"/>
        <end position="2130"/>
    </location>
</feature>
<keyword evidence="4" id="KW-0677">Repeat</keyword>
<dbReference type="InterPro" id="IPR038718">
    <property type="entry name" value="SNF2-like_sf"/>
</dbReference>
<evidence type="ECO:0000256" key="7">
    <source>
        <dbReference type="ARBA" id="ARBA00022801"/>
    </source>
</evidence>
<dbReference type="PROSITE" id="PS50013">
    <property type="entry name" value="CHROMO_2"/>
    <property type="match status" value="2"/>
</dbReference>
<dbReference type="CDD" id="cd18659">
    <property type="entry name" value="CD2_tandem"/>
    <property type="match status" value="1"/>
</dbReference>
<dbReference type="CDD" id="cd18660">
    <property type="entry name" value="CD1_tandem"/>
    <property type="match status" value="1"/>
</dbReference>
<dbReference type="GO" id="GO:0016887">
    <property type="term" value="F:ATP hydrolysis activity"/>
    <property type="evidence" value="ECO:0000318"/>
    <property type="project" value="GO_Central"/>
</dbReference>
<dbReference type="Pfam" id="PF00855">
    <property type="entry name" value="PWWP"/>
    <property type="match status" value="1"/>
</dbReference>
<evidence type="ECO:0000259" key="18">
    <source>
        <dbReference type="PROSITE" id="PS51194"/>
    </source>
</evidence>
<feature type="compositionally biased region" description="Polar residues" evidence="12">
    <location>
        <begin position="2141"/>
        <end position="2150"/>
    </location>
</feature>
<dbReference type="InterPro" id="IPR027417">
    <property type="entry name" value="P-loop_NTPase"/>
</dbReference>
<feature type="region of interest" description="Disordered" evidence="12">
    <location>
        <begin position="216"/>
        <end position="240"/>
    </location>
</feature>
<dbReference type="Pfam" id="PF00176">
    <property type="entry name" value="SNF2-rel_dom"/>
    <property type="match status" value="1"/>
</dbReference>
<dbReference type="Gene3D" id="3.40.50.10810">
    <property type="entry name" value="Tandem AAA-ATPase domain"/>
    <property type="match status" value="1"/>
</dbReference>
<comment type="subcellular location">
    <subcellularLocation>
        <location evidence="1">Nucleus</location>
    </subcellularLocation>
</comment>
<dbReference type="KEGG" id="smo:SELMODRAFT_428350"/>
<feature type="region of interest" description="Disordered" evidence="12">
    <location>
        <begin position="1804"/>
        <end position="1855"/>
    </location>
</feature>
<feature type="region of interest" description="Disordered" evidence="12">
    <location>
        <begin position="1554"/>
        <end position="1596"/>
    </location>
</feature>
<keyword evidence="5" id="KW-0547">Nucleotide-binding</keyword>
<dbReference type="HOGENOM" id="CLU_231768_0_0_1"/>
<feature type="compositionally biased region" description="Pro residues" evidence="12">
    <location>
        <begin position="1931"/>
        <end position="1952"/>
    </location>
</feature>
<dbReference type="PANTHER" id="PTHR45623:SF28">
    <property type="entry name" value="PROTEIN CHROMATIN REMODELING 4"/>
    <property type="match status" value="1"/>
</dbReference>
<keyword evidence="7" id="KW-0378">Hydrolase</keyword>
<feature type="region of interest" description="Disordered" evidence="12">
    <location>
        <begin position="300"/>
        <end position="340"/>
    </location>
</feature>
<evidence type="ECO:0000256" key="10">
    <source>
        <dbReference type="ARBA" id="ARBA00023242"/>
    </source>
</evidence>
<feature type="compositionally biased region" description="Pro residues" evidence="12">
    <location>
        <begin position="2061"/>
        <end position="2077"/>
    </location>
</feature>
<dbReference type="Gene3D" id="2.30.30.140">
    <property type="match status" value="1"/>
</dbReference>
<dbReference type="SUPFAM" id="SSF63748">
    <property type="entry name" value="Tudor/PWWP/MBT"/>
    <property type="match status" value="1"/>
</dbReference>
<feature type="region of interest" description="Disordered" evidence="12">
    <location>
        <begin position="1711"/>
        <end position="1740"/>
    </location>
</feature>
<evidence type="ECO:0000259" key="14">
    <source>
        <dbReference type="PROSITE" id="PS50016"/>
    </source>
</evidence>
<feature type="region of interest" description="Disordered" evidence="12">
    <location>
        <begin position="1"/>
        <end position="31"/>
    </location>
</feature>
<dbReference type="InterPro" id="IPR016197">
    <property type="entry name" value="Chromo-like_dom_sf"/>
</dbReference>
<feature type="compositionally biased region" description="Basic and acidic residues" evidence="12">
    <location>
        <begin position="1557"/>
        <end position="1581"/>
    </location>
</feature>
<evidence type="ECO:0000259" key="17">
    <source>
        <dbReference type="PROSITE" id="PS51192"/>
    </source>
</evidence>
<evidence type="ECO:0000256" key="2">
    <source>
        <dbReference type="ARBA" id="ARBA00009687"/>
    </source>
</evidence>
<dbReference type="GO" id="GO:0003682">
    <property type="term" value="F:chromatin binding"/>
    <property type="evidence" value="ECO:0000318"/>
    <property type="project" value="GO_Central"/>
</dbReference>
<dbReference type="SUPFAM" id="SSF46689">
    <property type="entry name" value="Homeodomain-like"/>
    <property type="match status" value="1"/>
</dbReference>
<dbReference type="GO" id="GO:0008270">
    <property type="term" value="F:zinc ion binding"/>
    <property type="evidence" value="ECO:0007669"/>
    <property type="project" value="UniProtKB-KW"/>
</dbReference>
<dbReference type="STRING" id="88036.D8T2J9"/>
<feature type="compositionally biased region" description="Pro residues" evidence="12">
    <location>
        <begin position="1987"/>
        <end position="1998"/>
    </location>
</feature>
<evidence type="ECO:0000313" key="20">
    <source>
        <dbReference type="Proteomes" id="UP000001514"/>
    </source>
</evidence>
<feature type="domain" description="Helicase ATP-binding" evidence="17">
    <location>
        <begin position="706"/>
        <end position="881"/>
    </location>
</feature>
<feature type="region of interest" description="Disordered" evidence="12">
    <location>
        <begin position="1892"/>
        <end position="2150"/>
    </location>
</feature>
<feature type="domain" description="PHD-type" evidence="14">
    <location>
        <begin position="245"/>
        <end position="292"/>
    </location>
</feature>
<feature type="compositionally biased region" description="Pro residues" evidence="12">
    <location>
        <begin position="1814"/>
        <end position="1823"/>
    </location>
</feature>
<reference evidence="19 20" key="1">
    <citation type="journal article" date="2011" name="Science">
        <title>The Selaginella genome identifies genetic changes associated with the evolution of vascular plants.</title>
        <authorList>
            <person name="Banks J.A."/>
            <person name="Nishiyama T."/>
            <person name="Hasebe M."/>
            <person name="Bowman J.L."/>
            <person name="Gribskov M."/>
            <person name="dePamphilis C."/>
            <person name="Albert V.A."/>
            <person name="Aono N."/>
            <person name="Aoyama T."/>
            <person name="Ambrose B.A."/>
            <person name="Ashton N.W."/>
            <person name="Axtell M.J."/>
            <person name="Barker E."/>
            <person name="Barker M.S."/>
            <person name="Bennetzen J.L."/>
            <person name="Bonawitz N.D."/>
            <person name="Chapple C."/>
            <person name="Cheng C."/>
            <person name="Correa L.G."/>
            <person name="Dacre M."/>
            <person name="DeBarry J."/>
            <person name="Dreyer I."/>
            <person name="Elias M."/>
            <person name="Engstrom E.M."/>
            <person name="Estelle M."/>
            <person name="Feng L."/>
            <person name="Finet C."/>
            <person name="Floyd S.K."/>
            <person name="Frommer W.B."/>
            <person name="Fujita T."/>
            <person name="Gramzow L."/>
            <person name="Gutensohn M."/>
            <person name="Harholt J."/>
            <person name="Hattori M."/>
            <person name="Heyl A."/>
            <person name="Hirai T."/>
            <person name="Hiwatashi Y."/>
            <person name="Ishikawa M."/>
            <person name="Iwata M."/>
            <person name="Karol K.G."/>
            <person name="Koehler B."/>
            <person name="Kolukisaoglu U."/>
            <person name="Kubo M."/>
            <person name="Kurata T."/>
            <person name="Lalonde S."/>
            <person name="Li K."/>
            <person name="Li Y."/>
            <person name="Litt A."/>
            <person name="Lyons E."/>
            <person name="Manning G."/>
            <person name="Maruyama T."/>
            <person name="Michael T.P."/>
            <person name="Mikami K."/>
            <person name="Miyazaki S."/>
            <person name="Morinaga S."/>
            <person name="Murata T."/>
            <person name="Mueller-Roeber B."/>
            <person name="Nelson D.R."/>
            <person name="Obara M."/>
            <person name="Oguri Y."/>
            <person name="Olmstead R.G."/>
            <person name="Onodera N."/>
            <person name="Petersen B.L."/>
            <person name="Pils B."/>
            <person name="Prigge M."/>
            <person name="Rensing S.A."/>
            <person name="Riano-Pachon D.M."/>
            <person name="Roberts A.W."/>
            <person name="Sato Y."/>
            <person name="Scheller H.V."/>
            <person name="Schulz B."/>
            <person name="Schulz C."/>
            <person name="Shakirov E.V."/>
            <person name="Shibagaki N."/>
            <person name="Shinohara N."/>
            <person name="Shippen D.E."/>
            <person name="Soerensen I."/>
            <person name="Sotooka R."/>
            <person name="Sugimoto N."/>
            <person name="Sugita M."/>
            <person name="Sumikawa N."/>
            <person name="Tanurdzic M."/>
            <person name="Theissen G."/>
            <person name="Ulvskov P."/>
            <person name="Wakazuki S."/>
            <person name="Weng J.K."/>
            <person name="Willats W.W."/>
            <person name="Wipf D."/>
            <person name="Wolf P.G."/>
            <person name="Yang L."/>
            <person name="Zimmer A.D."/>
            <person name="Zhu Q."/>
            <person name="Mitros T."/>
            <person name="Hellsten U."/>
            <person name="Loque D."/>
            <person name="Otillar R."/>
            <person name="Salamov A."/>
            <person name="Schmutz J."/>
            <person name="Shapiro H."/>
            <person name="Lindquist E."/>
            <person name="Lucas S."/>
            <person name="Rokhsar D."/>
            <person name="Grigoriev I.V."/>
        </authorList>
    </citation>
    <scope>NUCLEOTIDE SEQUENCE [LARGE SCALE GENOMIC DNA]</scope>
</reference>
<evidence type="ECO:0000256" key="6">
    <source>
        <dbReference type="ARBA" id="ARBA00022771"/>
    </source>
</evidence>
<dbReference type="InterPro" id="IPR009463">
    <property type="entry name" value="DUF1087"/>
</dbReference>
<feature type="compositionally biased region" description="Basic and acidic residues" evidence="12">
    <location>
        <begin position="1711"/>
        <end position="1720"/>
    </location>
</feature>
<evidence type="ECO:0000259" key="15">
    <source>
        <dbReference type="PROSITE" id="PS50090"/>
    </source>
</evidence>
<sequence>MTLENGATIEKSNDSSPKYSKKRRNGRKNGGAKIWAAASDELHASNDEAEAFEPDSLVWARIEESLWWPAFVPSLENLPLSVLRQKQEGWVCVKYYNNALCNSCFAWLEPKDIVLYNGGTDIFCQQIMPESSETEKFQAALAELQESYKARFSDSDVATELPAANNNVGAALEDRINLDKELLRKWKSGQDGVEEDGSIAGMENEEGSRKRILKLRITRSSAPHEKPTADRNSPSKRTRGSDGSFFECMVCQSGGNLLCCDHCPRVYHLHCLSPPLKRAPTGKWRCPDCIGESEKPLAETVAAKNTETAKEVRSESESKNQAPNGEILNISNEKSHKRSRDDMIKRFKKKSRLDDPAADKCPPCGLNKQSSETLLDNGSSFGPDGLLDEGEELNSTPNVKSLPACDSCGNTGGSLLKCGRCGKSFHLLCMDAPFKRMPRSRWLCSECSPLDSRKRKEEQPILPAASFEVDRIVGCRPQPLAPMSVERCETEEKNKMDVDTIVGASEGDVQDEEVDGKIELEPEKTSVDEAIEDAGGGEQPEGDGIAKVELQPPEELEYLVKWVGKSHVHNEWVCESRLKTLAKRKLENYKGKHGTVPKNLVDDRWTQPQRIIARRKGQDQTEEVLVKWYSLPYDECTWERLDTALVPGLLDLLATFQLFESEALSSSESRKVKDGQGELEAVKEQPAELQGGQLFPHQMEALNWLRKCWHKKKNVILADEMGLGKTISACAFLSSLHYEFKVRGPCLVLVPLSTMPNWMAEFALWAPGLNVIEYHGSVKARAVIRQYEWYASSHGSKKQRAYKFKVMLTNYETVINDPTPLRSLPWEALVVDEGHRLKNSGSKLFTLLNTFSFAHRVLMTGTPMQNNLGEMYNLLNFLLPEKFPSLAAFQEKFSALSTAEQVEEIRKLVTPHMLRRLKKDAMQGIPPKAERVVLVELSAVQAEYYRALLTKNYQLLRQGTKSQQSMINIIMQLRKVCNHPYLIPGTEPESGTGEFLHEMRIKASAKLTLLHSMLGSLKKEGHRVLIFSQMTKLLDILEDYLTFEFGHDSYERVDGSVPVAERQAAIRRYNKDTSRFVFLLSTRSCGLGINLATADTVIIYDSDFNPHADIQAMNRAHRIGQSKKLLVYRLLVRGSVEERILHLAKKKLELEQLFASKSGSQKEIEDILQWGAEDLFGEPSEKEKTSAESPPGASIQAQDEKPKKKVGGLGDVYDDKCHETGRSKVIWDDLAIKRLLDRASVVPDSAEADGEGDMLGSIKASAWDSTEQEHDAIEEHADQGVKGSGANAGEPKPGNEEDNKWERLLRIRWEKLQSEEEAVLGRGKRQRKVISYNECAAPKSKDVSSDSDDMEEPEPEYTPAGQALKLKLARLRARQKARIALRYAAPAHVDGVPFLAPCHFREAVNELKQHGGCPDLRPPDILSRNFKDCFPLPEPVDEALMQKALASRLSKMGDGVSDDRLPVGDLNLFPGSMPPSLPDGVSQGSTFRHLLPPLPPKTPFAAGFVSQGLPVHFENPSRSFLHGPFAQSKADVLENSDRIRDAEKKFSVDLSSLDASRQADEGRQSNHVDLNKDAATKRDDSSPFEPKVPPLEQGQSNLSMSLTLGNAAGEGTPYKLPGKFSFSDKEARIDPAALQLEPDYIGGLKQAGGRSDSWTEDELDALWIAVRRHGRGNWMSMLQDPKLCFSKRRTVIDLAERWQAEEAKLLGKHEGQELERYSKPKRDRRRHRKDRPEHGKFSPYEFRSKAAMRSGVKELSKLVPNFADFNFPGLRERPGPFDRPELPTGVLDKFHESPPGLYGAPQLPSFNFDGTGMAPPPLPPPLPLKQSSGGGGGGGGGGQSSTAEKPSKLPHWLKEAFSVAPAPEASLSPHVAAVAQAVSILHKNHKPLLAPWTHSWHPLVPPRELPKRKKKKKHRSHEQVPAEVGGGGGVTPPPPLPPLPALPALPPPPPGPGAQTSVPLLSSDSDLKHRTSGSSSSARAAPFFPELFPPPNYPPLPPFRSKFLDGPPESSSLRPEVPQFLPQQHNNFGSSKHRRRDSHRRKHQVDTTSRSSDRAELPPWLMSPPPRPPPPPPPPPSFQSTAAAAAAVAMPEVAAVERRRKAQAGTRDHGDGDDSSSDTHSDPEIRKNGDEDVDGFLEVSSEGTVSDNQR</sequence>
<keyword evidence="9" id="KW-0067">ATP-binding</keyword>
<dbReference type="InterPro" id="IPR023780">
    <property type="entry name" value="Chromo_domain"/>
</dbReference>
<dbReference type="InterPro" id="IPR019786">
    <property type="entry name" value="Zinc_finger_PHD-type_CS"/>
</dbReference>
<dbReference type="Pfam" id="PF00271">
    <property type="entry name" value="Helicase_C"/>
    <property type="match status" value="1"/>
</dbReference>
<dbReference type="GO" id="GO:0005524">
    <property type="term" value="F:ATP binding"/>
    <property type="evidence" value="ECO:0007669"/>
    <property type="project" value="UniProtKB-KW"/>
</dbReference>
<dbReference type="PANTHER" id="PTHR45623">
    <property type="entry name" value="CHROMODOMAIN-HELICASE-DNA-BINDING PROTEIN 3-RELATED-RELATED"/>
    <property type="match status" value="1"/>
</dbReference>
<feature type="region of interest" description="Disordered" evidence="12">
    <location>
        <begin position="370"/>
        <end position="389"/>
    </location>
</feature>
<dbReference type="SUPFAM" id="SSF52540">
    <property type="entry name" value="P-loop containing nucleoside triphosphate hydrolases"/>
    <property type="match status" value="2"/>
</dbReference>
<name>D8T2J9_SELML</name>
<dbReference type="InterPro" id="IPR011011">
    <property type="entry name" value="Znf_FYVE_PHD"/>
</dbReference>
<dbReference type="FunCoup" id="D8T2J9">
    <property type="interactions" value="760"/>
</dbReference>
<keyword evidence="3" id="KW-0479">Metal-binding</keyword>
<dbReference type="InterPro" id="IPR009057">
    <property type="entry name" value="Homeodomain-like_sf"/>
</dbReference>
<feature type="compositionally biased region" description="Polar residues" evidence="12">
    <location>
        <begin position="370"/>
        <end position="380"/>
    </location>
</feature>
<feature type="domain" description="Chromo" evidence="13">
    <location>
        <begin position="606"/>
        <end position="639"/>
    </location>
</feature>
<evidence type="ECO:0000256" key="11">
    <source>
        <dbReference type="PROSITE-ProRule" id="PRU00146"/>
    </source>
</evidence>
<feature type="compositionally biased region" description="Basic and acidic residues" evidence="12">
    <location>
        <begin position="1267"/>
        <end position="1279"/>
    </location>
</feature>
<feature type="domain" description="PHD-type" evidence="14">
    <location>
        <begin position="402"/>
        <end position="450"/>
    </location>
</feature>
<dbReference type="CDD" id="cd18793">
    <property type="entry name" value="SF2_C_SNF"/>
    <property type="match status" value="1"/>
</dbReference>
<dbReference type="SMART" id="SM01147">
    <property type="entry name" value="DUF1087"/>
    <property type="match status" value="1"/>
</dbReference>
<dbReference type="OMA" id="MSVERCE"/>
<dbReference type="SMART" id="SM00490">
    <property type="entry name" value="HELICc"/>
    <property type="match status" value="1"/>
</dbReference>
<protein>
    <submittedName>
        <fullName evidence="19">Uncharacterized protein CHR4-1</fullName>
    </submittedName>
</protein>
<feature type="compositionally biased region" description="Low complexity" evidence="12">
    <location>
        <begin position="1972"/>
        <end position="1986"/>
    </location>
</feature>
<evidence type="ECO:0000256" key="4">
    <source>
        <dbReference type="ARBA" id="ARBA00022737"/>
    </source>
</evidence>
<dbReference type="CDD" id="cd11660">
    <property type="entry name" value="SANT_TRF"/>
    <property type="match status" value="1"/>
</dbReference>
<dbReference type="eggNOG" id="KOG0383">
    <property type="taxonomic scope" value="Eukaryota"/>
</dbReference>
<accession>D8T2J9</accession>
<dbReference type="SMART" id="SM00249">
    <property type="entry name" value="PHD"/>
    <property type="match status" value="2"/>
</dbReference>
<feature type="compositionally biased region" description="Basic and acidic residues" evidence="12">
    <location>
        <begin position="307"/>
        <end position="318"/>
    </location>
</feature>
<dbReference type="InterPro" id="IPR000313">
    <property type="entry name" value="PWWP_dom"/>
</dbReference>
<feature type="compositionally biased region" description="Basic residues" evidence="12">
    <location>
        <begin position="2031"/>
        <end position="2043"/>
    </location>
</feature>
<keyword evidence="6 11" id="KW-0863">Zinc-finger</keyword>
<dbReference type="InterPro" id="IPR001650">
    <property type="entry name" value="Helicase_C-like"/>
</dbReference>
<dbReference type="InterPro" id="IPR049730">
    <property type="entry name" value="SNF2/RAD54-like_C"/>
</dbReference>
<keyword evidence="8" id="KW-0862">Zinc</keyword>
<dbReference type="PROSITE" id="PS51192">
    <property type="entry name" value="HELICASE_ATP_BIND_1"/>
    <property type="match status" value="1"/>
</dbReference>